<feature type="region of interest" description="Disordered" evidence="1">
    <location>
        <begin position="456"/>
        <end position="504"/>
    </location>
</feature>
<protein>
    <recommendedName>
        <fullName evidence="2">VWFA domain-containing protein</fullName>
    </recommendedName>
</protein>
<dbReference type="SMART" id="SM00327">
    <property type="entry name" value="VWA"/>
    <property type="match status" value="1"/>
</dbReference>
<evidence type="ECO:0000313" key="3">
    <source>
        <dbReference type="EMBL" id="QHU03251.1"/>
    </source>
</evidence>
<dbReference type="InterPro" id="IPR002035">
    <property type="entry name" value="VWF_A"/>
</dbReference>
<dbReference type="AlphaFoldDB" id="A0A6C0JEE1"/>
<dbReference type="PROSITE" id="PS50234">
    <property type="entry name" value="VWFA"/>
    <property type="match status" value="1"/>
</dbReference>
<dbReference type="Gene3D" id="3.40.50.410">
    <property type="entry name" value="von Willebrand factor, type A domain"/>
    <property type="match status" value="1"/>
</dbReference>
<proteinExistence type="predicted"/>
<evidence type="ECO:0000259" key="2">
    <source>
        <dbReference type="PROSITE" id="PS50234"/>
    </source>
</evidence>
<dbReference type="CDD" id="cd00198">
    <property type="entry name" value="vWFA"/>
    <property type="match status" value="1"/>
</dbReference>
<organism evidence="3">
    <name type="scientific">viral metagenome</name>
    <dbReference type="NCBI Taxonomy" id="1070528"/>
    <lineage>
        <taxon>unclassified sequences</taxon>
        <taxon>metagenomes</taxon>
        <taxon>organismal metagenomes</taxon>
    </lineage>
</organism>
<reference evidence="3" key="1">
    <citation type="journal article" date="2020" name="Nature">
        <title>Giant virus diversity and host interactions through global metagenomics.</title>
        <authorList>
            <person name="Schulz F."/>
            <person name="Roux S."/>
            <person name="Paez-Espino D."/>
            <person name="Jungbluth S."/>
            <person name="Walsh D.A."/>
            <person name="Denef V.J."/>
            <person name="McMahon K.D."/>
            <person name="Konstantinidis K.T."/>
            <person name="Eloe-Fadrosh E.A."/>
            <person name="Kyrpides N.C."/>
            <person name="Woyke T."/>
        </authorList>
    </citation>
    <scope>NUCLEOTIDE SEQUENCE</scope>
    <source>
        <strain evidence="3">GVMAG-M-3300026093-6</strain>
    </source>
</reference>
<feature type="region of interest" description="Disordered" evidence="1">
    <location>
        <begin position="531"/>
        <end position="555"/>
    </location>
</feature>
<evidence type="ECO:0000256" key="1">
    <source>
        <dbReference type="SAM" id="MobiDB-lite"/>
    </source>
</evidence>
<name>A0A6C0JEE1_9ZZZZ</name>
<dbReference type="SUPFAM" id="SSF53300">
    <property type="entry name" value="vWA-like"/>
    <property type="match status" value="1"/>
</dbReference>
<accession>A0A6C0JEE1</accession>
<dbReference type="Pfam" id="PF00092">
    <property type="entry name" value="VWA"/>
    <property type="match status" value="1"/>
</dbReference>
<feature type="domain" description="VWFA" evidence="2">
    <location>
        <begin position="37"/>
        <end position="220"/>
    </location>
</feature>
<sequence length="555" mass="62235">MSFVNVNHYSKPNNKIGMFMAPNLKFNSHIIKDNNFHIIFAVDNSGSMSAPIHKFHTRLSICKSAIKETLRFLASIGDEGIKNVYVSIITFCSSATTIVEYQKINSESLGMIIEKVNNVHSEDTTNIGAAIENIEQIVSKYHSDKNIKILLSDGHITQGMDSKTIRQNFSKYFQSTIGIGKETDYDKQLLKEMSCEDEERSCLKSGQMKDHIVDSVFGNVSNMGNNLCIYGNILTSNLNIESKKITSDTLNLNTHVFLTFQNSEPIDFSIQNVSTQSVLDSFKLFGESSDFEEEIFLFSPNYEKSDESCFVHYVYDEETDSYSINGQVVLANENSKSSKMRRLYNIIEQFIELSNVFKKLDLDTPDKTLFTNILDKIDKNLSKIQNMDDSLRYTSYISSVLKEYKSSIEPLLDILNQNNYSYAVYRTASAPVRMCSAQSSRSNFAFMGRLASLNYSNPDGNGEDSDEEANVQDSSFVPVGPPISRNRRFPQTPTKVNKGGDTTPMYNFQPDPVPSTPTNPVSTILNSVSSTTITPVSTPPSFDDFDIPPIPADLP</sequence>
<dbReference type="InterPro" id="IPR036465">
    <property type="entry name" value="vWFA_dom_sf"/>
</dbReference>
<dbReference type="EMBL" id="MN740373">
    <property type="protein sequence ID" value="QHU03251.1"/>
    <property type="molecule type" value="Genomic_DNA"/>
</dbReference>
<feature type="compositionally biased region" description="Acidic residues" evidence="1">
    <location>
        <begin position="461"/>
        <end position="470"/>
    </location>
</feature>
<feature type="compositionally biased region" description="Low complexity" evidence="1">
    <location>
        <begin position="531"/>
        <end position="542"/>
    </location>
</feature>